<dbReference type="Proteomes" id="UP001177140">
    <property type="component" value="Unassembled WGS sequence"/>
</dbReference>
<evidence type="ECO:0000256" key="1">
    <source>
        <dbReference type="PROSITE-ProRule" id="PRU00023"/>
    </source>
</evidence>
<dbReference type="AlphaFoldDB" id="A0AA41RPS9"/>
<dbReference type="PANTHER" id="PTHR24121:SF21">
    <property type="entry name" value="ANKYRIN REPEAT FAMILY PROTEIN"/>
    <property type="match status" value="1"/>
</dbReference>
<dbReference type="PROSITE" id="PS50088">
    <property type="entry name" value="ANK_REPEAT"/>
    <property type="match status" value="1"/>
</dbReference>
<protein>
    <submittedName>
        <fullName evidence="2">Uncharacterized protein</fullName>
    </submittedName>
</protein>
<name>A0AA41RPS9_PAPNU</name>
<dbReference type="PROSITE" id="PS50297">
    <property type="entry name" value="ANK_REP_REGION"/>
    <property type="match status" value="1"/>
</dbReference>
<keyword evidence="3" id="KW-1185">Reference proteome</keyword>
<reference evidence="2" key="1">
    <citation type="submission" date="2022-03" db="EMBL/GenBank/DDBJ databases">
        <title>A functionally conserved STORR gene fusion in Papaver species that diverged 16.8 million years ago.</title>
        <authorList>
            <person name="Catania T."/>
        </authorList>
    </citation>
    <scope>NUCLEOTIDE SEQUENCE</scope>
    <source>
        <strain evidence="2">S-191538</strain>
    </source>
</reference>
<comment type="caution">
    <text evidence="2">The sequence shown here is derived from an EMBL/GenBank/DDBJ whole genome shotgun (WGS) entry which is preliminary data.</text>
</comment>
<evidence type="ECO:0000313" key="2">
    <source>
        <dbReference type="EMBL" id="MCL7024354.1"/>
    </source>
</evidence>
<dbReference type="Pfam" id="PF12796">
    <property type="entry name" value="Ank_2"/>
    <property type="match status" value="1"/>
</dbReference>
<dbReference type="Gene3D" id="1.25.40.20">
    <property type="entry name" value="Ankyrin repeat-containing domain"/>
    <property type="match status" value="1"/>
</dbReference>
<keyword evidence="1" id="KW-0040">ANK repeat</keyword>
<dbReference type="SMART" id="SM00248">
    <property type="entry name" value="ANK"/>
    <property type="match status" value="1"/>
</dbReference>
<feature type="repeat" description="ANK" evidence="1">
    <location>
        <begin position="218"/>
        <end position="242"/>
    </location>
</feature>
<sequence length="428" mass="47814">MSLNFSHLQTKSPNEKTLSSLYIEGDETQVNEEAPLEDGQVTRGINEDTQVNEEAPVEDGQVTHEINDDSQVNEEAPVEDGQVTQEIAEEDHDQVNEDAPVEDGQVTHEITEEDDDQVNEDAPVEDGQVTHDVTEESICNFDGLESLWEAVQANDWETAIRYVKNNQTTIEELFRGRNSEKEIGKIFAAAIVEGQWKLVEEIAKLAPPKALERRNAPNGYTILHLAAAYGNIKIVKVLVNRNPYLTQIRTSLGTGGLVPLTLSALSATDDQKEILEYLYPITRDYTSQVARGDGYPGPFSNGDGALLVIALVEADLYGMALSICRQFPYLLMQMVATTEGEYCLLQKIVERPFAFLSGANLTWWERSIYSLIEVNMDCPHDYAIIVRDEENPPETSNGSAVAEGCFMTSYKGNITRHISVYLRRYLML</sequence>
<accession>A0AA41RPS9</accession>
<gene>
    <name evidence="2" type="ORF">MKW94_017054</name>
</gene>
<dbReference type="SUPFAM" id="SSF48403">
    <property type="entry name" value="Ankyrin repeat"/>
    <property type="match status" value="1"/>
</dbReference>
<dbReference type="EMBL" id="JAJJMA010033485">
    <property type="protein sequence ID" value="MCL7024354.1"/>
    <property type="molecule type" value="Genomic_DNA"/>
</dbReference>
<organism evidence="2 3">
    <name type="scientific">Papaver nudicaule</name>
    <name type="common">Iceland poppy</name>
    <dbReference type="NCBI Taxonomy" id="74823"/>
    <lineage>
        <taxon>Eukaryota</taxon>
        <taxon>Viridiplantae</taxon>
        <taxon>Streptophyta</taxon>
        <taxon>Embryophyta</taxon>
        <taxon>Tracheophyta</taxon>
        <taxon>Spermatophyta</taxon>
        <taxon>Magnoliopsida</taxon>
        <taxon>Ranunculales</taxon>
        <taxon>Papaveraceae</taxon>
        <taxon>Papaveroideae</taxon>
        <taxon>Papaver</taxon>
    </lineage>
</organism>
<proteinExistence type="predicted"/>
<dbReference type="InterPro" id="IPR002110">
    <property type="entry name" value="Ankyrin_rpt"/>
</dbReference>
<evidence type="ECO:0000313" key="3">
    <source>
        <dbReference type="Proteomes" id="UP001177140"/>
    </source>
</evidence>
<feature type="non-terminal residue" evidence="2">
    <location>
        <position position="1"/>
    </location>
</feature>
<dbReference type="InterPro" id="IPR036770">
    <property type="entry name" value="Ankyrin_rpt-contain_sf"/>
</dbReference>
<dbReference type="PANTHER" id="PTHR24121">
    <property type="entry name" value="NO MECHANORECEPTOR POTENTIAL C, ISOFORM D-RELATED"/>
    <property type="match status" value="1"/>
</dbReference>